<keyword evidence="11" id="KW-0482">Metalloprotease</keyword>
<accession>R7QDG8</accession>
<evidence type="ECO:0000256" key="4">
    <source>
        <dbReference type="ARBA" id="ARBA00007261"/>
    </source>
</evidence>
<dbReference type="STRING" id="2769.R7QDG8"/>
<protein>
    <recommendedName>
        <fullName evidence="5">mitochondrial processing peptidase</fullName>
        <ecNumber evidence="5">3.4.24.64</ecNumber>
    </recommendedName>
    <alternativeName>
        <fullName evidence="13">Beta-MPP</fullName>
    </alternativeName>
</protein>
<evidence type="ECO:0000256" key="11">
    <source>
        <dbReference type="ARBA" id="ARBA00023049"/>
    </source>
</evidence>
<evidence type="ECO:0000256" key="2">
    <source>
        <dbReference type="ARBA" id="ARBA00001947"/>
    </source>
</evidence>
<dbReference type="InterPro" id="IPR001431">
    <property type="entry name" value="Pept_M16_Zn_BS"/>
</dbReference>
<dbReference type="SUPFAM" id="SSF63411">
    <property type="entry name" value="LuxS/MPP-like metallohydrolase"/>
    <property type="match status" value="2"/>
</dbReference>
<keyword evidence="12" id="KW-0496">Mitochondrion</keyword>
<dbReference type="KEGG" id="ccp:CHC_T00009305001"/>
<evidence type="ECO:0000256" key="13">
    <source>
        <dbReference type="ARBA" id="ARBA00031018"/>
    </source>
</evidence>
<comment type="catalytic activity">
    <reaction evidence="1">
        <text>Release of N-terminal transit peptides from precursor proteins imported into the mitochondrion, typically with Arg in position P2.</text>
        <dbReference type="EC" id="3.4.24.64"/>
    </reaction>
</comment>
<evidence type="ECO:0000256" key="10">
    <source>
        <dbReference type="ARBA" id="ARBA00022946"/>
    </source>
</evidence>
<dbReference type="InterPro" id="IPR007863">
    <property type="entry name" value="Peptidase_M16_C"/>
</dbReference>
<gene>
    <name evidence="17" type="ORF">CHC_T00009305001</name>
</gene>
<evidence type="ECO:0000256" key="12">
    <source>
        <dbReference type="ARBA" id="ARBA00023128"/>
    </source>
</evidence>
<dbReference type="GO" id="GO:0006508">
    <property type="term" value="P:proteolysis"/>
    <property type="evidence" value="ECO:0007669"/>
    <property type="project" value="UniProtKB-KW"/>
</dbReference>
<dbReference type="FunFam" id="3.30.830.10:FF:000002">
    <property type="entry name" value="Mitochondrial-processing peptidase subunit beta"/>
    <property type="match status" value="1"/>
</dbReference>
<evidence type="ECO:0000256" key="14">
    <source>
        <dbReference type="RuleBase" id="RU004447"/>
    </source>
</evidence>
<dbReference type="GO" id="GO:0005759">
    <property type="term" value="C:mitochondrial matrix"/>
    <property type="evidence" value="ECO:0007669"/>
    <property type="project" value="UniProtKB-ARBA"/>
</dbReference>
<dbReference type="Gramene" id="CDF35833">
    <property type="protein sequence ID" value="CDF35833"/>
    <property type="gene ID" value="CHC_T00009305001"/>
</dbReference>
<dbReference type="InterPro" id="IPR011249">
    <property type="entry name" value="Metalloenz_LuxS/M16"/>
</dbReference>
<reference evidence="18" key="1">
    <citation type="journal article" date="2013" name="Proc. Natl. Acad. Sci. U.S.A.">
        <title>Genome structure and metabolic features in the red seaweed Chondrus crispus shed light on evolution of the Archaeplastida.</title>
        <authorList>
            <person name="Collen J."/>
            <person name="Porcel B."/>
            <person name="Carre W."/>
            <person name="Ball S.G."/>
            <person name="Chaparro C."/>
            <person name="Tonon T."/>
            <person name="Barbeyron T."/>
            <person name="Michel G."/>
            <person name="Noel B."/>
            <person name="Valentin K."/>
            <person name="Elias M."/>
            <person name="Artiguenave F."/>
            <person name="Arun A."/>
            <person name="Aury J.M."/>
            <person name="Barbosa-Neto J.F."/>
            <person name="Bothwell J.H."/>
            <person name="Bouget F.Y."/>
            <person name="Brillet L."/>
            <person name="Cabello-Hurtado F."/>
            <person name="Capella-Gutierrez S."/>
            <person name="Charrier B."/>
            <person name="Cladiere L."/>
            <person name="Cock J.M."/>
            <person name="Coelho S.M."/>
            <person name="Colleoni C."/>
            <person name="Czjzek M."/>
            <person name="Da Silva C."/>
            <person name="Delage L."/>
            <person name="Denoeud F."/>
            <person name="Deschamps P."/>
            <person name="Dittami S.M."/>
            <person name="Gabaldon T."/>
            <person name="Gachon C.M."/>
            <person name="Groisillier A."/>
            <person name="Herve C."/>
            <person name="Jabbari K."/>
            <person name="Katinka M."/>
            <person name="Kloareg B."/>
            <person name="Kowalczyk N."/>
            <person name="Labadie K."/>
            <person name="Leblanc C."/>
            <person name="Lopez P.J."/>
            <person name="McLachlan D.H."/>
            <person name="Meslet-Cladiere L."/>
            <person name="Moustafa A."/>
            <person name="Nehr Z."/>
            <person name="Nyvall Collen P."/>
            <person name="Panaud O."/>
            <person name="Partensky F."/>
            <person name="Poulain J."/>
            <person name="Rensing S.A."/>
            <person name="Rousvoal S."/>
            <person name="Samson G."/>
            <person name="Symeonidi A."/>
            <person name="Weissenbach J."/>
            <person name="Zambounis A."/>
            <person name="Wincker P."/>
            <person name="Boyen C."/>
        </authorList>
    </citation>
    <scope>NUCLEOTIDE SEQUENCE [LARGE SCALE GENOMIC DNA]</scope>
    <source>
        <strain evidence="18">cv. Stackhouse</strain>
    </source>
</reference>
<dbReference type="OMA" id="IDVVCDM"/>
<dbReference type="EC" id="3.4.24.64" evidence="5"/>
<dbReference type="PROSITE" id="PS00143">
    <property type="entry name" value="INSULINASE"/>
    <property type="match status" value="1"/>
</dbReference>
<keyword evidence="7" id="KW-0479">Metal-binding</keyword>
<feature type="domain" description="Peptidase M16 C-terminal" evidence="16">
    <location>
        <begin position="227"/>
        <end position="414"/>
    </location>
</feature>
<dbReference type="OrthoDB" id="10251424at2759"/>
<keyword evidence="8" id="KW-0378">Hydrolase</keyword>
<dbReference type="PANTHER" id="PTHR11851:SF149">
    <property type="entry name" value="GH01077P"/>
    <property type="match status" value="1"/>
</dbReference>
<evidence type="ECO:0000256" key="8">
    <source>
        <dbReference type="ARBA" id="ARBA00022801"/>
    </source>
</evidence>
<dbReference type="FunFam" id="3.30.830.10:FF:000001">
    <property type="entry name" value="Mitochondrial-processing peptidase subunit beta, mitochondrial"/>
    <property type="match status" value="1"/>
</dbReference>
<evidence type="ECO:0000313" key="18">
    <source>
        <dbReference type="Proteomes" id="UP000012073"/>
    </source>
</evidence>
<dbReference type="InterPro" id="IPR011765">
    <property type="entry name" value="Pept_M16_N"/>
</dbReference>
<dbReference type="MEROPS" id="M16.980"/>
<dbReference type="AlphaFoldDB" id="R7QDG8"/>
<dbReference type="GeneID" id="17323365"/>
<proteinExistence type="inferred from homology"/>
<dbReference type="PhylomeDB" id="R7QDG8"/>
<comment type="subcellular location">
    <subcellularLocation>
        <location evidence="3">Mitochondrion</location>
    </subcellularLocation>
</comment>
<keyword evidence="10" id="KW-0809">Transit peptide</keyword>
<dbReference type="GO" id="GO:0004222">
    <property type="term" value="F:metalloendopeptidase activity"/>
    <property type="evidence" value="ECO:0007669"/>
    <property type="project" value="UniProtKB-EC"/>
</dbReference>
<dbReference type="Gene3D" id="3.30.830.10">
    <property type="entry name" value="Metalloenzyme, LuxS/M16 peptidase-like"/>
    <property type="match status" value="2"/>
</dbReference>
<keyword evidence="9" id="KW-0862">Zinc</keyword>
<dbReference type="PANTHER" id="PTHR11851">
    <property type="entry name" value="METALLOPROTEASE"/>
    <property type="match status" value="1"/>
</dbReference>
<evidence type="ECO:0000259" key="16">
    <source>
        <dbReference type="Pfam" id="PF05193"/>
    </source>
</evidence>
<evidence type="ECO:0000256" key="9">
    <source>
        <dbReference type="ARBA" id="ARBA00022833"/>
    </source>
</evidence>
<name>R7QDG8_CHOCR</name>
<evidence type="ECO:0000259" key="15">
    <source>
        <dbReference type="Pfam" id="PF00675"/>
    </source>
</evidence>
<dbReference type="RefSeq" id="XP_005715652.1">
    <property type="nucleotide sequence ID" value="XM_005715595.1"/>
</dbReference>
<dbReference type="Pfam" id="PF00675">
    <property type="entry name" value="Peptidase_M16"/>
    <property type="match status" value="1"/>
</dbReference>
<sequence>MYSSLQSLRLARRALSTAPALTQGASTPKASGLMGALKRALGPSAEPLPPNYRVDPALLPEVATKVTVLPNGLRVASESQPVGAAVVGVWIDAGTRFEDERVNGAAHFLEHLIFKGTKNRGQRELEVGVENVGAHLNAYTSREQTVYYARSLKNDVPAMTGLLADILQNSEISDAAVDRERDVILREMEEIDQIQEEVVFDYLHGTAFQDSPLARTILGPVENIRSLKSADLKAYIAEHYKPHRMVLAAAGDVDHDELVALATDHFGSMPADPNPASSLDLVAEKPAYLVGSDVRIRNDDMPVAHFALAFESCGWAHPDAVSFMVLQSLMGSYDRASTTASSSSYRLSSTLSSIPNAKTATTFNTTYTDTGLFGIYVTGEPPELDDIVVPILGELVRNCFKVDAHQLENAKTALKTSLLAQLDGPTGTAEEIGRQLLVYGRRVPTSEWFARIDAVDADAIKRISNKYIFDRELAITAMGPIHSLPDYNFFRRRTYTNLF</sequence>
<evidence type="ECO:0000256" key="3">
    <source>
        <dbReference type="ARBA" id="ARBA00004173"/>
    </source>
</evidence>
<organism evidence="17 18">
    <name type="scientific">Chondrus crispus</name>
    <name type="common">Carrageen Irish moss</name>
    <name type="synonym">Polymorpha crispa</name>
    <dbReference type="NCBI Taxonomy" id="2769"/>
    <lineage>
        <taxon>Eukaryota</taxon>
        <taxon>Rhodophyta</taxon>
        <taxon>Florideophyceae</taxon>
        <taxon>Rhodymeniophycidae</taxon>
        <taxon>Gigartinales</taxon>
        <taxon>Gigartinaceae</taxon>
        <taxon>Chondrus</taxon>
    </lineage>
</organism>
<evidence type="ECO:0000256" key="7">
    <source>
        <dbReference type="ARBA" id="ARBA00022723"/>
    </source>
</evidence>
<comment type="similarity">
    <text evidence="4 14">Belongs to the peptidase M16 family.</text>
</comment>
<evidence type="ECO:0000313" key="17">
    <source>
        <dbReference type="EMBL" id="CDF35833.1"/>
    </source>
</evidence>
<dbReference type="GO" id="GO:0046872">
    <property type="term" value="F:metal ion binding"/>
    <property type="evidence" value="ECO:0007669"/>
    <property type="project" value="UniProtKB-KW"/>
</dbReference>
<comment type="cofactor">
    <cofactor evidence="2">
        <name>Zn(2+)</name>
        <dbReference type="ChEBI" id="CHEBI:29105"/>
    </cofactor>
</comment>
<keyword evidence="6" id="KW-0645">Protease</keyword>
<dbReference type="Proteomes" id="UP000012073">
    <property type="component" value="Unassembled WGS sequence"/>
</dbReference>
<evidence type="ECO:0000256" key="6">
    <source>
        <dbReference type="ARBA" id="ARBA00022670"/>
    </source>
</evidence>
<evidence type="ECO:0000256" key="5">
    <source>
        <dbReference type="ARBA" id="ARBA00012299"/>
    </source>
</evidence>
<evidence type="ECO:0000256" key="1">
    <source>
        <dbReference type="ARBA" id="ARBA00001098"/>
    </source>
</evidence>
<dbReference type="Pfam" id="PF05193">
    <property type="entry name" value="Peptidase_M16_C"/>
    <property type="match status" value="1"/>
</dbReference>
<dbReference type="EMBL" id="HG001749">
    <property type="protein sequence ID" value="CDF35833.1"/>
    <property type="molecule type" value="Genomic_DNA"/>
</dbReference>
<keyword evidence="18" id="KW-1185">Reference proteome</keyword>
<dbReference type="InterPro" id="IPR050361">
    <property type="entry name" value="MPP/UQCRC_Complex"/>
</dbReference>
<feature type="domain" description="Peptidase M16 N-terminal" evidence="15">
    <location>
        <begin position="74"/>
        <end position="220"/>
    </location>
</feature>